<organism evidence="1 2">
    <name type="scientific">Dreissena polymorpha</name>
    <name type="common">Zebra mussel</name>
    <name type="synonym">Mytilus polymorpha</name>
    <dbReference type="NCBI Taxonomy" id="45954"/>
    <lineage>
        <taxon>Eukaryota</taxon>
        <taxon>Metazoa</taxon>
        <taxon>Spiralia</taxon>
        <taxon>Lophotrochozoa</taxon>
        <taxon>Mollusca</taxon>
        <taxon>Bivalvia</taxon>
        <taxon>Autobranchia</taxon>
        <taxon>Heteroconchia</taxon>
        <taxon>Euheterodonta</taxon>
        <taxon>Imparidentia</taxon>
        <taxon>Neoheterodontei</taxon>
        <taxon>Myida</taxon>
        <taxon>Dreissenoidea</taxon>
        <taxon>Dreissenidae</taxon>
        <taxon>Dreissena</taxon>
    </lineage>
</organism>
<comment type="caution">
    <text evidence="1">The sequence shown here is derived from an EMBL/GenBank/DDBJ whole genome shotgun (WGS) entry which is preliminary data.</text>
</comment>
<evidence type="ECO:0000313" key="2">
    <source>
        <dbReference type="Proteomes" id="UP000828390"/>
    </source>
</evidence>
<protein>
    <submittedName>
        <fullName evidence="1">Uncharacterized protein</fullName>
    </submittedName>
</protein>
<reference evidence="1" key="2">
    <citation type="submission" date="2020-11" db="EMBL/GenBank/DDBJ databases">
        <authorList>
            <person name="McCartney M.A."/>
            <person name="Auch B."/>
            <person name="Kono T."/>
            <person name="Mallez S."/>
            <person name="Becker A."/>
            <person name="Gohl D.M."/>
            <person name="Silverstein K.A.T."/>
            <person name="Koren S."/>
            <person name="Bechman K.B."/>
            <person name="Herman A."/>
            <person name="Abrahante J.E."/>
            <person name="Garbe J."/>
        </authorList>
    </citation>
    <scope>NUCLEOTIDE SEQUENCE</scope>
    <source>
        <strain evidence="1">Duluth1</strain>
        <tissue evidence="1">Whole animal</tissue>
    </source>
</reference>
<sequence>MKKTAHPTANEATEAQDVVRRFFQATPNTDREIQMLCSLTRNILRHQFREANGLRQSEIFDFAQHKRD</sequence>
<reference evidence="1" key="1">
    <citation type="journal article" date="2019" name="bioRxiv">
        <title>The Genome of the Zebra Mussel, Dreissena polymorpha: A Resource for Invasive Species Research.</title>
        <authorList>
            <person name="McCartney M.A."/>
            <person name="Auch B."/>
            <person name="Kono T."/>
            <person name="Mallez S."/>
            <person name="Zhang Y."/>
            <person name="Obille A."/>
            <person name="Becker A."/>
            <person name="Abrahante J.E."/>
            <person name="Garbe J."/>
            <person name="Badalamenti J.P."/>
            <person name="Herman A."/>
            <person name="Mangelson H."/>
            <person name="Liachko I."/>
            <person name="Sullivan S."/>
            <person name="Sone E.D."/>
            <person name="Koren S."/>
            <person name="Silverstein K.A.T."/>
            <person name="Beckman K.B."/>
            <person name="Gohl D.M."/>
        </authorList>
    </citation>
    <scope>NUCLEOTIDE SEQUENCE</scope>
    <source>
        <strain evidence="1">Duluth1</strain>
        <tissue evidence="1">Whole animal</tissue>
    </source>
</reference>
<dbReference type="AlphaFoldDB" id="A0A9D4L4H4"/>
<keyword evidence="2" id="KW-1185">Reference proteome</keyword>
<name>A0A9D4L4H4_DREPO</name>
<gene>
    <name evidence="1" type="ORF">DPMN_094100</name>
</gene>
<dbReference type="Proteomes" id="UP000828390">
    <property type="component" value="Unassembled WGS sequence"/>
</dbReference>
<dbReference type="EMBL" id="JAIWYP010000003">
    <property type="protein sequence ID" value="KAH3851618.1"/>
    <property type="molecule type" value="Genomic_DNA"/>
</dbReference>
<evidence type="ECO:0000313" key="1">
    <source>
        <dbReference type="EMBL" id="KAH3851618.1"/>
    </source>
</evidence>
<proteinExistence type="predicted"/>
<accession>A0A9D4L4H4</accession>